<keyword evidence="8" id="KW-1185">Reference proteome</keyword>
<gene>
    <name evidence="7" type="ORF">IQ26_06889</name>
</gene>
<dbReference type="InterPro" id="IPR050639">
    <property type="entry name" value="SSR_resolvase"/>
</dbReference>
<comment type="caution">
    <text evidence="7">The sequence shown here is derived from an EMBL/GenBank/DDBJ whole genome shotgun (WGS) entry which is preliminary data.</text>
</comment>
<dbReference type="GO" id="GO:0000150">
    <property type="term" value="F:DNA strand exchange activity"/>
    <property type="evidence" value="ECO:0007669"/>
    <property type="project" value="InterPro"/>
</dbReference>
<protein>
    <submittedName>
        <fullName evidence="7">DNA invertase Pin-like site-specific DNA recombinase</fullName>
    </submittedName>
</protein>
<dbReference type="GO" id="GO:0015074">
    <property type="term" value="P:DNA integration"/>
    <property type="evidence" value="ECO:0007669"/>
    <property type="project" value="UniProtKB-KW"/>
</dbReference>
<keyword evidence="1" id="KW-0229">DNA integration</keyword>
<sequence length="242" mass="26198">MTVYAYVRVSTARQASEGESLDVQQRQISGYALMHGLAVDETMIEEGVSGSVPVVERPAGAALFAKLKDGDVVIAAKLDRLFRSAIDALHVQQVLRAKGVRLHLIDLGGDIAGNGLSKLFFTIASAFAEAERDRIRERISQVKADQRERGRFLGGARPFGYQIADDGELLEDATEQKAISRMRELRGQGLSLRAIAEALAEDRIALSHVAVKKVLQRSGNAGTAELEETATTAGQPALSTRW</sequence>
<evidence type="ECO:0000313" key="7">
    <source>
        <dbReference type="EMBL" id="TWI21212.1"/>
    </source>
</evidence>
<name>A0A562MMR6_9HYPH</name>
<dbReference type="InterPro" id="IPR038109">
    <property type="entry name" value="DNA_bind_recomb_sf"/>
</dbReference>
<accession>A0A562MMR6</accession>
<evidence type="ECO:0000313" key="8">
    <source>
        <dbReference type="Proteomes" id="UP000317122"/>
    </source>
</evidence>
<dbReference type="SUPFAM" id="SSF53041">
    <property type="entry name" value="Resolvase-like"/>
    <property type="match status" value="1"/>
</dbReference>
<keyword evidence="3" id="KW-0233">DNA recombination</keyword>
<evidence type="ECO:0000256" key="3">
    <source>
        <dbReference type="ARBA" id="ARBA00023172"/>
    </source>
</evidence>
<dbReference type="PROSITE" id="PS00397">
    <property type="entry name" value="RECOMBINASES_1"/>
    <property type="match status" value="1"/>
</dbReference>
<dbReference type="CDD" id="cd03768">
    <property type="entry name" value="SR_ResInv"/>
    <property type="match status" value="1"/>
</dbReference>
<dbReference type="PROSITE" id="PS51736">
    <property type="entry name" value="RECOMBINASES_3"/>
    <property type="match status" value="1"/>
</dbReference>
<dbReference type="InterPro" id="IPR006119">
    <property type="entry name" value="Resolv_N"/>
</dbReference>
<dbReference type="PANTHER" id="PTHR30461:SF2">
    <property type="entry name" value="SERINE RECOMBINASE PINE-RELATED"/>
    <property type="match status" value="1"/>
</dbReference>
<feature type="active site" description="O-(5'-phospho-DNA)-serine intermediate" evidence="4 5">
    <location>
        <position position="10"/>
    </location>
</feature>
<reference evidence="7 8" key="1">
    <citation type="journal article" date="2015" name="Stand. Genomic Sci.">
        <title>Genomic Encyclopedia of Bacterial and Archaeal Type Strains, Phase III: the genomes of soil and plant-associated and newly described type strains.</title>
        <authorList>
            <person name="Whitman W.B."/>
            <person name="Woyke T."/>
            <person name="Klenk H.P."/>
            <person name="Zhou Y."/>
            <person name="Lilburn T.G."/>
            <person name="Beck B.J."/>
            <person name="De Vos P."/>
            <person name="Vandamme P."/>
            <person name="Eisen J.A."/>
            <person name="Garrity G."/>
            <person name="Hugenholtz P."/>
            <person name="Kyrpides N.C."/>
        </authorList>
    </citation>
    <scope>NUCLEOTIDE SEQUENCE [LARGE SCALE GENOMIC DNA]</scope>
    <source>
        <strain evidence="7 8">CGMCC 1.2546</strain>
    </source>
</reference>
<dbReference type="InterPro" id="IPR036162">
    <property type="entry name" value="Resolvase-like_N_sf"/>
</dbReference>
<evidence type="ECO:0000259" key="6">
    <source>
        <dbReference type="PROSITE" id="PS51736"/>
    </source>
</evidence>
<dbReference type="OrthoDB" id="9800103at2"/>
<proteinExistence type="predicted"/>
<dbReference type="Gene3D" id="3.90.1750.20">
    <property type="entry name" value="Putative Large Serine Recombinase, Chain B, Domain 2"/>
    <property type="match status" value="1"/>
</dbReference>
<feature type="domain" description="Resolvase/invertase-type recombinase catalytic" evidence="6">
    <location>
        <begin position="2"/>
        <end position="150"/>
    </location>
</feature>
<dbReference type="SMART" id="SM00857">
    <property type="entry name" value="Resolvase"/>
    <property type="match status" value="1"/>
</dbReference>
<evidence type="ECO:0000256" key="4">
    <source>
        <dbReference type="PIRSR" id="PIRSR606118-50"/>
    </source>
</evidence>
<dbReference type="GO" id="GO:0003677">
    <property type="term" value="F:DNA binding"/>
    <property type="evidence" value="ECO:0007669"/>
    <property type="project" value="UniProtKB-KW"/>
</dbReference>
<dbReference type="PANTHER" id="PTHR30461">
    <property type="entry name" value="DNA-INVERTASE FROM LAMBDOID PROPHAGE"/>
    <property type="match status" value="1"/>
</dbReference>
<dbReference type="AlphaFoldDB" id="A0A562MMR6"/>
<evidence type="ECO:0000256" key="2">
    <source>
        <dbReference type="ARBA" id="ARBA00023125"/>
    </source>
</evidence>
<evidence type="ECO:0000256" key="5">
    <source>
        <dbReference type="PROSITE-ProRule" id="PRU10137"/>
    </source>
</evidence>
<organism evidence="7 8">
    <name type="scientific">Mesorhizobium tianshanense</name>
    <dbReference type="NCBI Taxonomy" id="39844"/>
    <lineage>
        <taxon>Bacteria</taxon>
        <taxon>Pseudomonadati</taxon>
        <taxon>Pseudomonadota</taxon>
        <taxon>Alphaproteobacteria</taxon>
        <taxon>Hyphomicrobiales</taxon>
        <taxon>Phyllobacteriaceae</taxon>
        <taxon>Mesorhizobium</taxon>
    </lineage>
</organism>
<dbReference type="RefSeq" id="WP_145722837.1">
    <property type="nucleotide sequence ID" value="NZ_BSPF01000062.1"/>
</dbReference>
<evidence type="ECO:0000256" key="1">
    <source>
        <dbReference type="ARBA" id="ARBA00022908"/>
    </source>
</evidence>
<dbReference type="Proteomes" id="UP000317122">
    <property type="component" value="Unassembled WGS sequence"/>
</dbReference>
<dbReference type="Pfam" id="PF00239">
    <property type="entry name" value="Resolvase"/>
    <property type="match status" value="1"/>
</dbReference>
<dbReference type="InterPro" id="IPR006118">
    <property type="entry name" value="Recombinase_CS"/>
</dbReference>
<keyword evidence="2" id="KW-0238">DNA-binding</keyword>
<dbReference type="EMBL" id="VLKT01000073">
    <property type="protein sequence ID" value="TWI21212.1"/>
    <property type="molecule type" value="Genomic_DNA"/>
</dbReference>
<dbReference type="Gene3D" id="3.40.50.1390">
    <property type="entry name" value="Resolvase, N-terminal catalytic domain"/>
    <property type="match status" value="1"/>
</dbReference>